<keyword evidence="3" id="KW-1185">Reference proteome</keyword>
<name>A0A3R7N965_TRYRA</name>
<evidence type="ECO:0000256" key="1">
    <source>
        <dbReference type="SAM" id="MobiDB-lite"/>
    </source>
</evidence>
<sequence>MALAVKIWNPSSHVKFDGAAASHRGLNSTKALCMKQSVPLLRFHLVVGIACVFPSRAVAAVRVPHAGQPPPRNGWMKTPKSSGGRPSARATPPTRSMGRAVPLGAE</sequence>
<proteinExistence type="predicted"/>
<gene>
    <name evidence="2" type="ORF">TraAM80_06339</name>
</gene>
<organism evidence="2 3">
    <name type="scientific">Trypanosoma rangeli</name>
    <dbReference type="NCBI Taxonomy" id="5698"/>
    <lineage>
        <taxon>Eukaryota</taxon>
        <taxon>Discoba</taxon>
        <taxon>Euglenozoa</taxon>
        <taxon>Kinetoplastea</taxon>
        <taxon>Metakinetoplastina</taxon>
        <taxon>Trypanosomatida</taxon>
        <taxon>Trypanosomatidae</taxon>
        <taxon>Trypanosoma</taxon>
        <taxon>Herpetosoma</taxon>
    </lineage>
</organism>
<dbReference type="EMBL" id="MKGL01000229">
    <property type="protein sequence ID" value="RNF02514.1"/>
    <property type="molecule type" value="Genomic_DNA"/>
</dbReference>
<evidence type="ECO:0000313" key="3">
    <source>
        <dbReference type="Proteomes" id="UP000283634"/>
    </source>
</evidence>
<feature type="region of interest" description="Disordered" evidence="1">
    <location>
        <begin position="64"/>
        <end position="106"/>
    </location>
</feature>
<evidence type="ECO:0000313" key="2">
    <source>
        <dbReference type="EMBL" id="RNF02514.1"/>
    </source>
</evidence>
<dbReference type="Proteomes" id="UP000283634">
    <property type="component" value="Unassembled WGS sequence"/>
</dbReference>
<protein>
    <submittedName>
        <fullName evidence="2">Uncharacterized protein</fullName>
    </submittedName>
</protein>
<accession>A0A3R7N965</accession>
<dbReference type="GeneID" id="40330272"/>
<dbReference type="AlphaFoldDB" id="A0A3R7N965"/>
<dbReference type="RefSeq" id="XP_029236957.1">
    <property type="nucleotide sequence ID" value="XM_029383189.1"/>
</dbReference>
<comment type="caution">
    <text evidence="2">The sequence shown here is derived from an EMBL/GenBank/DDBJ whole genome shotgun (WGS) entry which is preliminary data.</text>
</comment>
<reference evidence="2 3" key="1">
    <citation type="journal article" date="2018" name="BMC Genomics">
        <title>Genomic comparison of Trypanosoma conorhini and Trypanosoma rangeli to Trypanosoma cruzi strains of high and low virulence.</title>
        <authorList>
            <person name="Bradwell K.R."/>
            <person name="Koparde V.N."/>
            <person name="Matveyev A.V."/>
            <person name="Serrano M.G."/>
            <person name="Alves J.M."/>
            <person name="Parikh H."/>
            <person name="Huang B."/>
            <person name="Lee V."/>
            <person name="Espinosa-Alvarez O."/>
            <person name="Ortiz P.A."/>
            <person name="Costa-Martins A.G."/>
            <person name="Teixeira M.M."/>
            <person name="Buck G.A."/>
        </authorList>
    </citation>
    <scope>NUCLEOTIDE SEQUENCE [LARGE SCALE GENOMIC DNA]</scope>
    <source>
        <strain evidence="2 3">AM80</strain>
    </source>
</reference>